<accession>A0A9X0A634</accession>
<dbReference type="GO" id="GO:0016020">
    <property type="term" value="C:membrane"/>
    <property type="evidence" value="ECO:0007669"/>
    <property type="project" value="TreeGrafter"/>
</dbReference>
<dbReference type="Pfam" id="PF00063">
    <property type="entry name" value="Myosin_head"/>
    <property type="match status" value="1"/>
</dbReference>
<dbReference type="AlphaFoldDB" id="A0A9X0A634"/>
<keyword evidence="4 9" id="KW-0175">Coiled coil</keyword>
<dbReference type="Pfam" id="PF00612">
    <property type="entry name" value="IQ"/>
    <property type="match status" value="4"/>
</dbReference>
<keyword evidence="1" id="KW-0677">Repeat</keyword>
<evidence type="ECO:0000256" key="1">
    <source>
        <dbReference type="ARBA" id="ARBA00022737"/>
    </source>
</evidence>
<evidence type="ECO:0000256" key="2">
    <source>
        <dbReference type="ARBA" id="ARBA00022741"/>
    </source>
</evidence>
<dbReference type="GO" id="GO:0051015">
    <property type="term" value="F:actin filament binding"/>
    <property type="evidence" value="ECO:0007669"/>
    <property type="project" value="TreeGrafter"/>
</dbReference>
<dbReference type="SMART" id="SM00015">
    <property type="entry name" value="IQ"/>
    <property type="match status" value="6"/>
</dbReference>
<reference evidence="12" key="1">
    <citation type="submission" date="2023-01" db="EMBL/GenBank/DDBJ databases">
        <title>Genome assembly of the deep-sea coral Lophelia pertusa.</title>
        <authorList>
            <person name="Herrera S."/>
            <person name="Cordes E."/>
        </authorList>
    </citation>
    <scope>NUCLEOTIDE SEQUENCE</scope>
    <source>
        <strain evidence="12">USNM1676648</strain>
        <tissue evidence="12">Polyp</tissue>
    </source>
</reference>
<evidence type="ECO:0000256" key="8">
    <source>
        <dbReference type="PROSITE-ProRule" id="PRU00782"/>
    </source>
</evidence>
<feature type="region of interest" description="Actin-binding" evidence="8">
    <location>
        <begin position="113"/>
        <end position="135"/>
    </location>
</feature>
<comment type="caution">
    <text evidence="12">The sequence shown here is derived from an EMBL/GenBank/DDBJ whole genome shotgun (WGS) entry which is preliminary data.</text>
</comment>
<feature type="domain" description="Myosin motor" evidence="11">
    <location>
        <begin position="1"/>
        <end position="234"/>
    </location>
</feature>
<evidence type="ECO:0000256" key="10">
    <source>
        <dbReference type="SAM" id="MobiDB-lite"/>
    </source>
</evidence>
<dbReference type="Proteomes" id="UP001163046">
    <property type="component" value="Unassembled WGS sequence"/>
</dbReference>
<dbReference type="GO" id="GO:0005737">
    <property type="term" value="C:cytoplasm"/>
    <property type="evidence" value="ECO:0007669"/>
    <property type="project" value="TreeGrafter"/>
</dbReference>
<dbReference type="FunFam" id="1.20.5.190:FF:000001">
    <property type="entry name" value="unconventional myosin-Va"/>
    <property type="match status" value="1"/>
</dbReference>
<dbReference type="OrthoDB" id="6108017at2759"/>
<evidence type="ECO:0000313" key="12">
    <source>
        <dbReference type="EMBL" id="KAJ7393773.1"/>
    </source>
</evidence>
<dbReference type="PANTHER" id="PTHR13140:SF706">
    <property type="entry name" value="DILUTE CLASS UNCONVENTIONAL MYOSIN, ISOFORM C"/>
    <property type="match status" value="1"/>
</dbReference>
<dbReference type="Gene3D" id="1.20.58.530">
    <property type="match status" value="1"/>
</dbReference>
<keyword evidence="2" id="KW-0547">Nucleotide-binding</keyword>
<dbReference type="Gene3D" id="1.20.120.720">
    <property type="entry name" value="Myosin VI head, motor domain, U50 subdomain"/>
    <property type="match status" value="1"/>
</dbReference>
<protein>
    <submittedName>
        <fullName evidence="12">Unconventional myosin-Va</fullName>
    </submittedName>
</protein>
<organism evidence="12 13">
    <name type="scientific">Desmophyllum pertusum</name>
    <dbReference type="NCBI Taxonomy" id="174260"/>
    <lineage>
        <taxon>Eukaryota</taxon>
        <taxon>Metazoa</taxon>
        <taxon>Cnidaria</taxon>
        <taxon>Anthozoa</taxon>
        <taxon>Hexacorallia</taxon>
        <taxon>Scleractinia</taxon>
        <taxon>Caryophylliina</taxon>
        <taxon>Caryophylliidae</taxon>
        <taxon>Desmophyllum</taxon>
    </lineage>
</organism>
<dbReference type="GO" id="GO:0000146">
    <property type="term" value="F:microfilament motor activity"/>
    <property type="evidence" value="ECO:0007669"/>
    <property type="project" value="TreeGrafter"/>
</dbReference>
<dbReference type="InterPro" id="IPR000048">
    <property type="entry name" value="IQ_motif_EF-hand-BS"/>
</dbReference>
<dbReference type="SMART" id="SM00242">
    <property type="entry name" value="MYSc"/>
    <property type="match status" value="1"/>
</dbReference>
<evidence type="ECO:0000256" key="7">
    <source>
        <dbReference type="ARBA" id="ARBA00023203"/>
    </source>
</evidence>
<sequence>MPRGADTSWVQKLYKQHLKKQHFSKPRLSQTAFIVHHFADDVEYEVAGFVEKNRDVVNQEHLAILKASEYELVGDLFTENEAHLMPRKRAASRAGKNVSKSKRSVGSEFRESLSKLMTTLNSTVPHYIRCIKPNDRKASFEFNPQRSIQQLRACGVLETVRISAAGYPSRWSYDEFFNRYRMLLQFKAVNRRKPRATIELILKTFIKDPDKFQMGKTKIFFRAGQVAYLEKLRADKLRNSCIMIQKNFRCWREHRLYLRMRQSAILIQAWVRGYLARRLAQDLREKKAAITIQRYYRGYVCRKEFMSIRSAVITIQCFTRGMFARRLRMRLLYEAKTKIIQRCWLRYRARKKYRNYKKTIIYLQSCVRRMIARRQLKQLKIEARSVEHFKKLNIGMENKIINLQQRLDKQVKEKEQAKAAGRELEATRKELDHAKQWKGQFESTQAKMLELELVIKELREELNMAIIEKDKSKEQAKTEREELQEINNKFKEEMTKLTDELAEAKAINQREVSLRDEIINQSLDAQRQQLLAEFEAERTNHQRVLRDYDRLEQRYQNLQDELEIEKFSPVAKKDFPIDGWISASSSEASLVDAVEMEQQQNEDAGSGIKKSKLVRGLKKKIRELEDKLLESEHVQPKGDVPSITVETTREQKPPSDNQIIESEKYQQVIKEKEEFEKEREISNRKVRR</sequence>
<comment type="similarity">
    <text evidence="8">Belongs to the TRAFAC class myosin-kinesin ATPase superfamily. Myosin family.</text>
</comment>
<gene>
    <name evidence="12" type="primary">MYO5A_1</name>
    <name evidence="12" type="ORF">OS493_003432</name>
</gene>
<dbReference type="SUPFAM" id="SSF52540">
    <property type="entry name" value="P-loop containing nucleoside triphosphate hydrolases"/>
    <property type="match status" value="2"/>
</dbReference>
<dbReference type="PROSITE" id="PS51456">
    <property type="entry name" value="MYOSIN_MOTOR"/>
    <property type="match status" value="1"/>
</dbReference>
<dbReference type="InterPro" id="IPR027417">
    <property type="entry name" value="P-loop_NTPase"/>
</dbReference>
<dbReference type="InterPro" id="IPR036961">
    <property type="entry name" value="Kinesin_motor_dom_sf"/>
</dbReference>
<evidence type="ECO:0000256" key="9">
    <source>
        <dbReference type="SAM" id="Coils"/>
    </source>
</evidence>
<evidence type="ECO:0000256" key="6">
    <source>
        <dbReference type="ARBA" id="ARBA00023175"/>
    </source>
</evidence>
<evidence type="ECO:0000256" key="4">
    <source>
        <dbReference type="ARBA" id="ARBA00023054"/>
    </source>
</evidence>
<keyword evidence="5 8" id="KW-0518">Myosin</keyword>
<keyword evidence="13" id="KW-1185">Reference proteome</keyword>
<dbReference type="PANTHER" id="PTHR13140">
    <property type="entry name" value="MYOSIN"/>
    <property type="match status" value="1"/>
</dbReference>
<dbReference type="CDD" id="cd23767">
    <property type="entry name" value="IQCD"/>
    <property type="match status" value="1"/>
</dbReference>
<keyword evidence="7 8" id="KW-0009">Actin-binding</keyword>
<evidence type="ECO:0000256" key="5">
    <source>
        <dbReference type="ARBA" id="ARBA00023123"/>
    </source>
</evidence>
<evidence type="ECO:0000259" key="11">
    <source>
        <dbReference type="PROSITE" id="PS51456"/>
    </source>
</evidence>
<feature type="coiled-coil region" evidence="9">
    <location>
        <begin position="393"/>
        <end position="568"/>
    </location>
</feature>
<dbReference type="EMBL" id="MU825397">
    <property type="protein sequence ID" value="KAJ7393773.1"/>
    <property type="molecule type" value="Genomic_DNA"/>
</dbReference>
<keyword evidence="3" id="KW-0067">ATP-binding</keyword>
<proteinExistence type="inferred from homology"/>
<keyword evidence="6" id="KW-0505">Motor protein</keyword>
<dbReference type="InterPro" id="IPR001609">
    <property type="entry name" value="Myosin_head_motor_dom-like"/>
</dbReference>
<dbReference type="GO" id="GO:0007015">
    <property type="term" value="P:actin filament organization"/>
    <property type="evidence" value="ECO:0007669"/>
    <property type="project" value="TreeGrafter"/>
</dbReference>
<dbReference type="GO" id="GO:0016459">
    <property type="term" value="C:myosin complex"/>
    <property type="evidence" value="ECO:0007669"/>
    <property type="project" value="UniProtKB-KW"/>
</dbReference>
<dbReference type="Gene3D" id="3.40.850.10">
    <property type="entry name" value="Kinesin motor domain"/>
    <property type="match status" value="1"/>
</dbReference>
<evidence type="ECO:0000256" key="3">
    <source>
        <dbReference type="ARBA" id="ARBA00022840"/>
    </source>
</evidence>
<comment type="caution">
    <text evidence="8">Lacks conserved residue(s) required for the propagation of feature annotation.</text>
</comment>
<dbReference type="PROSITE" id="PS50096">
    <property type="entry name" value="IQ"/>
    <property type="match status" value="4"/>
</dbReference>
<dbReference type="Gene3D" id="6.20.240.20">
    <property type="match status" value="1"/>
</dbReference>
<name>A0A9X0A634_9CNID</name>
<feature type="region of interest" description="Disordered" evidence="10">
    <location>
        <begin position="630"/>
        <end position="663"/>
    </location>
</feature>
<dbReference type="Gene3D" id="1.20.5.190">
    <property type="match status" value="3"/>
</dbReference>
<evidence type="ECO:0000313" key="13">
    <source>
        <dbReference type="Proteomes" id="UP001163046"/>
    </source>
</evidence>
<dbReference type="GO" id="GO:0005524">
    <property type="term" value="F:ATP binding"/>
    <property type="evidence" value="ECO:0007669"/>
    <property type="project" value="UniProtKB-KW"/>
</dbReference>